<evidence type="ECO:0000256" key="1">
    <source>
        <dbReference type="SAM" id="MobiDB-lite"/>
    </source>
</evidence>
<comment type="caution">
    <text evidence="3">The sequence shown here is derived from an EMBL/GenBank/DDBJ whole genome shotgun (WGS) entry which is preliminary data.</text>
</comment>
<feature type="compositionally biased region" description="Pro residues" evidence="1">
    <location>
        <begin position="44"/>
        <end position="56"/>
    </location>
</feature>
<feature type="domain" description="YgjP-like metallopeptidase" evidence="2">
    <location>
        <begin position="135"/>
        <end position="350"/>
    </location>
</feature>
<dbReference type="CDD" id="cd07344">
    <property type="entry name" value="M48_yhfN_like"/>
    <property type="match status" value="1"/>
</dbReference>
<reference evidence="3 4" key="1">
    <citation type="submission" date="2019-03" db="EMBL/GenBank/DDBJ databases">
        <title>Genomic Encyclopedia of Type Strains, Phase IV (KMG-IV): sequencing the most valuable type-strain genomes for metagenomic binning, comparative biology and taxonomic classification.</title>
        <authorList>
            <person name="Goeker M."/>
        </authorList>
    </citation>
    <scope>NUCLEOTIDE SEQUENCE [LARGE SCALE GENOMIC DNA]</scope>
    <source>
        <strain evidence="3 4">DSM 100048</strain>
    </source>
</reference>
<keyword evidence="4" id="KW-1185">Reference proteome</keyword>
<dbReference type="InterPro" id="IPR002725">
    <property type="entry name" value="YgjP-like_metallopeptidase"/>
</dbReference>
<organism evidence="3 4">
    <name type="scientific">Paracandidimonas soli</name>
    <dbReference type="NCBI Taxonomy" id="1917182"/>
    <lineage>
        <taxon>Bacteria</taxon>
        <taxon>Pseudomonadati</taxon>
        <taxon>Pseudomonadota</taxon>
        <taxon>Betaproteobacteria</taxon>
        <taxon>Burkholderiales</taxon>
        <taxon>Alcaligenaceae</taxon>
        <taxon>Paracandidimonas</taxon>
    </lineage>
</organism>
<dbReference type="PANTHER" id="PTHR30399:SF1">
    <property type="entry name" value="UTP PYROPHOSPHATASE"/>
    <property type="match status" value="1"/>
</dbReference>
<feature type="compositionally biased region" description="Low complexity" evidence="1">
    <location>
        <begin position="57"/>
        <end position="66"/>
    </location>
</feature>
<protein>
    <recommendedName>
        <fullName evidence="2">YgjP-like metallopeptidase domain-containing protein</fullName>
    </recommendedName>
</protein>
<feature type="compositionally biased region" description="Low complexity" evidence="1">
    <location>
        <begin position="82"/>
        <end position="96"/>
    </location>
</feature>
<evidence type="ECO:0000259" key="2">
    <source>
        <dbReference type="Pfam" id="PF01863"/>
    </source>
</evidence>
<proteinExistence type="predicted"/>
<gene>
    <name evidence="3" type="ORF">EV686_101629</name>
</gene>
<evidence type="ECO:0000313" key="3">
    <source>
        <dbReference type="EMBL" id="TCV03166.1"/>
    </source>
</evidence>
<accession>A0A4R3VCW9</accession>
<dbReference type="PANTHER" id="PTHR30399">
    <property type="entry name" value="UNCHARACTERIZED PROTEIN YGJP"/>
    <property type="match status" value="1"/>
</dbReference>
<dbReference type="Proteomes" id="UP000294692">
    <property type="component" value="Unassembled WGS sequence"/>
</dbReference>
<dbReference type="EMBL" id="SMBX01000001">
    <property type="protein sequence ID" value="TCV03166.1"/>
    <property type="molecule type" value="Genomic_DNA"/>
</dbReference>
<evidence type="ECO:0000313" key="4">
    <source>
        <dbReference type="Proteomes" id="UP000294692"/>
    </source>
</evidence>
<sequence length="358" mass="39815">MAKKKKVRQLEFDYGELDCGSPAGPMQLSLIFEPSEPAAQGSLLPPPSRPPAPQPPAQTSSGPSPSGMEPTVPQRLSDEGGAHSSPSPGKAAPPASLSHEAYAVEPPSLPPNTRWRVISVDDTRIGFLLRRSRRKSIGLAIGEDGLTVTSPHWVTLSQVDEAVIAKSAWILRKLAERQERKEQLATAETAWQHGGTIPYFGVRIRLVLGEQPERAAFSGEPFMPRDGDCLRLALPQQADHTRVRDAVQAWLQQQAQAWFGQRLEHFLQKGQLRINRWRLSSAATRWGSCNSDGNIMLNWRLIHFPHDAIDYVIAHEVAHLRELNHSPRFWQEVGRLMPGFETARNVLKTHTPDTLPLL</sequence>
<dbReference type="Pfam" id="PF01863">
    <property type="entry name" value="YgjP-like"/>
    <property type="match status" value="1"/>
</dbReference>
<dbReference type="AlphaFoldDB" id="A0A4R3VCW9"/>
<name>A0A4R3VCW9_9BURK</name>
<feature type="region of interest" description="Disordered" evidence="1">
    <location>
        <begin position="1"/>
        <end position="97"/>
    </location>
</feature>
<dbReference type="Gene3D" id="3.30.2010.10">
    <property type="entry name" value="Metalloproteases ('zincins'), catalytic domain"/>
    <property type="match status" value="1"/>
</dbReference>
<dbReference type="InterPro" id="IPR053136">
    <property type="entry name" value="UTP_pyrophosphatase-like"/>
</dbReference>